<dbReference type="SUPFAM" id="SSF47095">
    <property type="entry name" value="HMG-box"/>
    <property type="match status" value="1"/>
</dbReference>
<dbReference type="InterPro" id="IPR036910">
    <property type="entry name" value="HMG_box_dom_sf"/>
</dbReference>
<dbReference type="Gene3D" id="1.10.30.10">
    <property type="entry name" value="High mobility group box domain"/>
    <property type="match status" value="1"/>
</dbReference>
<name>A0A7I4F2Z3_PHYPA</name>
<dbReference type="AlphaFoldDB" id="A0A7I4F2Z3"/>
<dbReference type="EnsemblPlants" id="Pp3c13_20600V3.3">
    <property type="protein sequence ID" value="Pp3c13_20600V3.3"/>
    <property type="gene ID" value="Pp3c13_20600"/>
</dbReference>
<evidence type="ECO:0000256" key="4">
    <source>
        <dbReference type="PROSITE-ProRule" id="PRU00267"/>
    </source>
</evidence>
<dbReference type="EMBL" id="ABEU02000013">
    <property type="status" value="NOT_ANNOTATED_CDS"/>
    <property type="molecule type" value="Genomic_DNA"/>
</dbReference>
<dbReference type="InterPro" id="IPR031061">
    <property type="entry name" value="HMGB_plant"/>
</dbReference>
<reference evidence="7 8" key="1">
    <citation type="journal article" date="2008" name="Science">
        <title>The Physcomitrella genome reveals evolutionary insights into the conquest of land by plants.</title>
        <authorList>
            <person name="Rensing S."/>
            <person name="Lang D."/>
            <person name="Zimmer A."/>
            <person name="Terry A."/>
            <person name="Salamov A."/>
            <person name="Shapiro H."/>
            <person name="Nishiyama T."/>
            <person name="Perroud P.-F."/>
            <person name="Lindquist E."/>
            <person name="Kamisugi Y."/>
            <person name="Tanahashi T."/>
            <person name="Sakakibara K."/>
            <person name="Fujita T."/>
            <person name="Oishi K."/>
            <person name="Shin-I T."/>
            <person name="Kuroki Y."/>
            <person name="Toyoda A."/>
            <person name="Suzuki Y."/>
            <person name="Hashimoto A."/>
            <person name="Yamaguchi K."/>
            <person name="Sugano A."/>
            <person name="Kohara Y."/>
            <person name="Fujiyama A."/>
            <person name="Anterola A."/>
            <person name="Aoki S."/>
            <person name="Ashton N."/>
            <person name="Barbazuk W.B."/>
            <person name="Barker E."/>
            <person name="Bennetzen J."/>
            <person name="Bezanilla M."/>
            <person name="Blankenship R."/>
            <person name="Cho S.H."/>
            <person name="Dutcher S."/>
            <person name="Estelle M."/>
            <person name="Fawcett J.A."/>
            <person name="Gundlach H."/>
            <person name="Hanada K."/>
            <person name="Heyl A."/>
            <person name="Hicks K.A."/>
            <person name="Hugh J."/>
            <person name="Lohr M."/>
            <person name="Mayer K."/>
            <person name="Melkozernov A."/>
            <person name="Murata T."/>
            <person name="Nelson D."/>
            <person name="Pils B."/>
            <person name="Prigge M."/>
            <person name="Reiss B."/>
            <person name="Renner T."/>
            <person name="Rombauts S."/>
            <person name="Rushton P."/>
            <person name="Sanderfoot A."/>
            <person name="Schween G."/>
            <person name="Shiu S.-H."/>
            <person name="Stueber K."/>
            <person name="Theodoulou F.L."/>
            <person name="Tu H."/>
            <person name="Van de Peer Y."/>
            <person name="Verrier P.J."/>
            <person name="Waters E."/>
            <person name="Wood A."/>
            <person name="Yang L."/>
            <person name="Cove D."/>
            <person name="Cuming A."/>
            <person name="Hasebe M."/>
            <person name="Lucas S."/>
            <person name="Mishler D.B."/>
            <person name="Reski R."/>
            <person name="Grigoriev I."/>
            <person name="Quatrano R.S."/>
            <person name="Boore J.L."/>
        </authorList>
    </citation>
    <scope>NUCLEOTIDE SEQUENCE [LARGE SCALE GENOMIC DNA]</scope>
    <source>
        <strain evidence="7 8">cv. Gransden 2004</strain>
    </source>
</reference>
<keyword evidence="2 4" id="KW-0238">DNA-binding</keyword>
<keyword evidence="3 4" id="KW-0539">Nucleus</keyword>
<dbReference type="GO" id="GO:0003677">
    <property type="term" value="F:DNA binding"/>
    <property type="evidence" value="ECO:0007669"/>
    <property type="project" value="UniProtKB-UniRule"/>
</dbReference>
<comment type="subcellular location">
    <subcellularLocation>
        <location evidence="1">Nucleus</location>
    </subcellularLocation>
</comment>
<dbReference type="Proteomes" id="UP000006727">
    <property type="component" value="Chromosome 13"/>
</dbReference>
<accession>A0A7I4F2Z3</accession>
<dbReference type="RefSeq" id="XP_024393379.1">
    <property type="nucleotide sequence ID" value="XM_024537611.2"/>
</dbReference>
<dbReference type="Gramene" id="Pp3c13_20600V3.3">
    <property type="protein sequence ID" value="Pp3c13_20600V3.3"/>
    <property type="gene ID" value="Pp3c13_20600"/>
</dbReference>
<feature type="compositionally biased region" description="Basic and acidic residues" evidence="5">
    <location>
        <begin position="126"/>
        <end position="137"/>
    </location>
</feature>
<feature type="domain" description="HMG box" evidence="6">
    <location>
        <begin position="136"/>
        <end position="205"/>
    </location>
</feature>
<gene>
    <name evidence="7" type="primary">LOC112290838</name>
</gene>
<evidence type="ECO:0000313" key="8">
    <source>
        <dbReference type="Proteomes" id="UP000006727"/>
    </source>
</evidence>
<evidence type="ECO:0000256" key="5">
    <source>
        <dbReference type="SAM" id="MobiDB-lite"/>
    </source>
</evidence>
<dbReference type="PANTHER" id="PTHR46261:SF1">
    <property type="entry name" value="HIGH MOBILITY GROUP B PROTEIN 1"/>
    <property type="match status" value="1"/>
</dbReference>
<evidence type="ECO:0000256" key="3">
    <source>
        <dbReference type="ARBA" id="ARBA00023242"/>
    </source>
</evidence>
<keyword evidence="8" id="KW-1185">Reference proteome</keyword>
<protein>
    <submittedName>
        <fullName evidence="7">High mobility group box 1</fullName>
    </submittedName>
</protein>
<dbReference type="Pfam" id="PF00505">
    <property type="entry name" value="HMG_box"/>
    <property type="match status" value="1"/>
</dbReference>
<evidence type="ECO:0000313" key="7">
    <source>
        <dbReference type="EnsemblPlants" id="Pp3c13_20600V3.3"/>
    </source>
</evidence>
<dbReference type="SMART" id="SM00398">
    <property type="entry name" value="HMG"/>
    <property type="match status" value="1"/>
</dbReference>
<feature type="DNA-binding region" description="HMG box" evidence="4">
    <location>
        <begin position="136"/>
        <end position="205"/>
    </location>
</feature>
<dbReference type="GeneID" id="112290838"/>
<dbReference type="PANTHER" id="PTHR46261">
    <property type="entry name" value="HIGH MOBILITY GROUP B PROTEIN 4-RELATED"/>
    <property type="match status" value="1"/>
</dbReference>
<dbReference type="InterPro" id="IPR009071">
    <property type="entry name" value="HMG_box_dom"/>
</dbReference>
<reference evidence="7 8" key="2">
    <citation type="journal article" date="2018" name="Plant J.">
        <title>The Physcomitrella patens chromosome-scale assembly reveals moss genome structure and evolution.</title>
        <authorList>
            <person name="Lang D."/>
            <person name="Ullrich K.K."/>
            <person name="Murat F."/>
            <person name="Fuchs J."/>
            <person name="Jenkins J."/>
            <person name="Haas F.B."/>
            <person name="Piednoel M."/>
            <person name="Gundlach H."/>
            <person name="Van Bel M."/>
            <person name="Meyberg R."/>
            <person name="Vives C."/>
            <person name="Morata J."/>
            <person name="Symeonidi A."/>
            <person name="Hiss M."/>
            <person name="Muchero W."/>
            <person name="Kamisugi Y."/>
            <person name="Saleh O."/>
            <person name="Blanc G."/>
            <person name="Decker E.L."/>
            <person name="van Gessel N."/>
            <person name="Grimwood J."/>
            <person name="Hayes R.D."/>
            <person name="Graham S.W."/>
            <person name="Gunter L.E."/>
            <person name="McDaniel S.F."/>
            <person name="Hoernstein S.N.W."/>
            <person name="Larsson A."/>
            <person name="Li F.W."/>
            <person name="Perroud P.F."/>
            <person name="Phillips J."/>
            <person name="Ranjan P."/>
            <person name="Rokshar D.S."/>
            <person name="Rothfels C.J."/>
            <person name="Schneider L."/>
            <person name="Shu S."/>
            <person name="Stevenson D.W."/>
            <person name="Thummler F."/>
            <person name="Tillich M."/>
            <person name="Villarreal Aguilar J.C."/>
            <person name="Widiez T."/>
            <person name="Wong G.K."/>
            <person name="Wymore A."/>
            <person name="Zhang Y."/>
            <person name="Zimmer A.D."/>
            <person name="Quatrano R.S."/>
            <person name="Mayer K.F.X."/>
            <person name="Goodstein D."/>
            <person name="Casacuberta J.M."/>
            <person name="Vandepoele K."/>
            <person name="Reski R."/>
            <person name="Cuming A.C."/>
            <person name="Tuskan G.A."/>
            <person name="Maumus F."/>
            <person name="Salse J."/>
            <person name="Schmutz J."/>
            <person name="Rensing S.A."/>
        </authorList>
    </citation>
    <scope>NUCLEOTIDE SEQUENCE [LARGE SCALE GENOMIC DNA]</scope>
    <source>
        <strain evidence="7 8">cv. Gransden 2004</strain>
    </source>
</reference>
<dbReference type="PROSITE" id="PS50118">
    <property type="entry name" value="HMG_BOX_2"/>
    <property type="match status" value="1"/>
</dbReference>
<dbReference type="GO" id="GO:0005634">
    <property type="term" value="C:nucleus"/>
    <property type="evidence" value="ECO:0007669"/>
    <property type="project" value="UniProtKB-SubCell"/>
</dbReference>
<organism evidence="7 8">
    <name type="scientific">Physcomitrium patens</name>
    <name type="common">Spreading-leaved earth moss</name>
    <name type="synonym">Physcomitrella patens</name>
    <dbReference type="NCBI Taxonomy" id="3218"/>
    <lineage>
        <taxon>Eukaryota</taxon>
        <taxon>Viridiplantae</taxon>
        <taxon>Streptophyta</taxon>
        <taxon>Embryophyta</taxon>
        <taxon>Bryophyta</taxon>
        <taxon>Bryophytina</taxon>
        <taxon>Bryopsida</taxon>
        <taxon>Funariidae</taxon>
        <taxon>Funariales</taxon>
        <taxon>Funariaceae</taxon>
        <taxon>Physcomitrium</taxon>
    </lineage>
</organism>
<evidence type="ECO:0000256" key="2">
    <source>
        <dbReference type="ARBA" id="ARBA00023125"/>
    </source>
</evidence>
<proteinExistence type="predicted"/>
<reference evidence="7" key="3">
    <citation type="submission" date="2020-12" db="UniProtKB">
        <authorList>
            <consortium name="EnsemblPlants"/>
        </authorList>
    </citation>
    <scope>IDENTIFICATION</scope>
</reference>
<feature type="region of interest" description="Disordered" evidence="5">
    <location>
        <begin position="104"/>
        <end position="137"/>
    </location>
</feature>
<evidence type="ECO:0000256" key="1">
    <source>
        <dbReference type="ARBA" id="ARBA00004123"/>
    </source>
</evidence>
<evidence type="ECO:0000259" key="6">
    <source>
        <dbReference type="PROSITE" id="PS50118"/>
    </source>
</evidence>
<dbReference type="CDD" id="cd22005">
    <property type="entry name" value="HMG-box_AtHMGB1-like"/>
    <property type="match status" value="1"/>
</dbReference>
<sequence length="214" mass="22519">MAAAAMSSVVRVASCTGSTQDKRILHSLMALHAAKIFVAVESSSRGAVASAALKTKTSLVREEECSVGAFCSLYSTFSEVSTRGLSRVAARSSAAATNGAVSLNGDASSGGAAKESPKKHKKSETKKKAAKDSDMPKRPPSAYFIFMETFRKEFKAANPDVKGVTASAKAGGEKWLSMSEEEKAPYVAEASVRKGQYEQAMTAYKNGKALESSL</sequence>